<dbReference type="AlphaFoldDB" id="A0A8K0G725"/>
<dbReference type="InterPro" id="IPR043129">
    <property type="entry name" value="ATPase_NBD"/>
</dbReference>
<dbReference type="Gene3D" id="3.30.420.40">
    <property type="match status" value="2"/>
</dbReference>
<dbReference type="Pfam" id="PF00012">
    <property type="entry name" value="HSP70"/>
    <property type="match status" value="1"/>
</dbReference>
<accession>A0A8K0G725</accession>
<dbReference type="CDD" id="cd24028">
    <property type="entry name" value="ASKHA_NBD_HSP70_HSPA1-like"/>
    <property type="match status" value="1"/>
</dbReference>
<dbReference type="PROSITE" id="PS00329">
    <property type="entry name" value="HSP70_2"/>
    <property type="match status" value="1"/>
</dbReference>
<protein>
    <recommendedName>
        <fullName evidence="8">Heat shock protein 70</fullName>
    </recommendedName>
</protein>
<evidence type="ECO:0000256" key="3">
    <source>
        <dbReference type="ARBA" id="ARBA00022840"/>
    </source>
</evidence>
<proteinExistence type="inferred from homology"/>
<sequence>MGAVAVGIDLGTTNSCVAIYRNNHVEIIPNEEDSYVIPSWVAFTDDGILTGHEAKDQAHKYIRNTIYEVKRLIGQRFNDEKIQRYIKQLPYQVIDDGGILKIRVEHQQKITEYFPEEISSFVLQKLRDLAEKYLNAEISKVVVTVPAYFNEFQRESTKFSAVLAGFKDVHIINEPTAAALAFSYQHAKQYKRNILVYDFGGGTFDVSIVTVGRGKCEVKATKGDLHLGGVDIDLNLVNYIREDYSEQFDEDIDEDEAEIRRLKSSCEKVKKRLSSEKRTAEIELLGLSGRDYISSITREDFENLNNDIFVKTLKIVEECIGNSGLSKEDIDEVVLVGGSSRIPKVQAMLGEYFGEDKINKGINPDEAVAYGAAIHATNLVGNKCEVLDVISLSLGIAEMGYLNSVIIQCNTPIPAEVTKRYNTMHKNQERACIRVYQGEDPLVENNFELGQFRLNGLRKGAAGSVEIDVCFKIDAEGILNVTATEIGAKNKGTIEIDVKRKGLTPEQMEQKLLEMEQNRQNEANRRRFENAKYDLEWFCSMIAARSKHIKDDATRSAIENKCDEICNWLDNLTIDDMDQIENRKQELQKLHVSEPDAFL</sequence>
<dbReference type="Gene3D" id="3.90.640.10">
    <property type="entry name" value="Actin, Chain A, domain 4"/>
    <property type="match status" value="1"/>
</dbReference>
<keyword evidence="7" id="KW-1185">Reference proteome</keyword>
<dbReference type="GO" id="GO:0140662">
    <property type="term" value="F:ATP-dependent protein folding chaperone"/>
    <property type="evidence" value="ECO:0007669"/>
    <property type="project" value="InterPro"/>
</dbReference>
<dbReference type="OrthoDB" id="6735008at2759"/>
<reference evidence="6" key="1">
    <citation type="submission" date="2019-08" db="EMBL/GenBank/DDBJ databases">
        <title>The genome of the North American firefly Photinus pyralis.</title>
        <authorList>
            <consortium name="Photinus pyralis genome working group"/>
            <person name="Fallon T.R."/>
            <person name="Sander Lower S.E."/>
            <person name="Weng J.-K."/>
        </authorList>
    </citation>
    <scope>NUCLEOTIDE SEQUENCE</scope>
    <source>
        <strain evidence="6">TRF0915ILg1</strain>
        <tissue evidence="6">Whole body</tissue>
    </source>
</reference>
<evidence type="ECO:0000256" key="4">
    <source>
        <dbReference type="RuleBase" id="RU003322"/>
    </source>
</evidence>
<feature type="coiled-coil region" evidence="5">
    <location>
        <begin position="245"/>
        <end position="279"/>
    </location>
</feature>
<dbReference type="PRINTS" id="PR00301">
    <property type="entry name" value="HEATSHOCK70"/>
</dbReference>
<comment type="similarity">
    <text evidence="1 4">Belongs to the heat shock protein 70 family.</text>
</comment>
<dbReference type="FunFam" id="3.30.30.30:FF:000003">
    <property type="entry name" value="Heat shock protein 9"/>
    <property type="match status" value="1"/>
</dbReference>
<gene>
    <name evidence="6" type="ORF">ILUMI_12132</name>
</gene>
<dbReference type="Gene3D" id="3.30.30.30">
    <property type="match status" value="1"/>
</dbReference>
<keyword evidence="5" id="KW-0175">Coiled coil</keyword>
<evidence type="ECO:0000313" key="6">
    <source>
        <dbReference type="EMBL" id="KAF2894045.1"/>
    </source>
</evidence>
<dbReference type="SUPFAM" id="SSF100920">
    <property type="entry name" value="Heat shock protein 70kD (HSP70), peptide-binding domain"/>
    <property type="match status" value="1"/>
</dbReference>
<dbReference type="GO" id="GO:0005524">
    <property type="term" value="F:ATP binding"/>
    <property type="evidence" value="ECO:0007669"/>
    <property type="project" value="UniProtKB-KW"/>
</dbReference>
<evidence type="ECO:0000256" key="2">
    <source>
        <dbReference type="ARBA" id="ARBA00022741"/>
    </source>
</evidence>
<dbReference type="EMBL" id="VTPC01007407">
    <property type="protein sequence ID" value="KAF2894045.1"/>
    <property type="molecule type" value="Genomic_DNA"/>
</dbReference>
<dbReference type="SUPFAM" id="SSF53067">
    <property type="entry name" value="Actin-like ATPase domain"/>
    <property type="match status" value="2"/>
</dbReference>
<evidence type="ECO:0008006" key="8">
    <source>
        <dbReference type="Google" id="ProtNLM"/>
    </source>
</evidence>
<dbReference type="InterPro" id="IPR029047">
    <property type="entry name" value="HSP70_peptide-bd_sf"/>
</dbReference>
<name>A0A8K0G725_IGNLU</name>
<dbReference type="PROSITE" id="PS00297">
    <property type="entry name" value="HSP70_1"/>
    <property type="match status" value="1"/>
</dbReference>
<dbReference type="Proteomes" id="UP000801492">
    <property type="component" value="Unassembled WGS sequence"/>
</dbReference>
<keyword evidence="3 4" id="KW-0067">ATP-binding</keyword>
<keyword evidence="2 4" id="KW-0547">Nucleotide-binding</keyword>
<dbReference type="InterPro" id="IPR013126">
    <property type="entry name" value="Hsp_70_fam"/>
</dbReference>
<comment type="caution">
    <text evidence="6">The sequence shown here is derived from an EMBL/GenBank/DDBJ whole genome shotgun (WGS) entry which is preliminary data.</text>
</comment>
<dbReference type="PANTHER" id="PTHR19375">
    <property type="entry name" value="HEAT SHOCK PROTEIN 70KDA"/>
    <property type="match status" value="1"/>
</dbReference>
<dbReference type="Gene3D" id="2.60.34.10">
    <property type="entry name" value="Substrate Binding Domain Of DNAk, Chain A, domain 1"/>
    <property type="match status" value="1"/>
</dbReference>
<evidence type="ECO:0000256" key="1">
    <source>
        <dbReference type="ARBA" id="ARBA00007381"/>
    </source>
</evidence>
<dbReference type="InterPro" id="IPR018181">
    <property type="entry name" value="Heat_shock_70_CS"/>
</dbReference>
<organism evidence="6 7">
    <name type="scientific">Ignelater luminosus</name>
    <name type="common">Cucubano</name>
    <name type="synonym">Pyrophorus luminosus</name>
    <dbReference type="NCBI Taxonomy" id="2038154"/>
    <lineage>
        <taxon>Eukaryota</taxon>
        <taxon>Metazoa</taxon>
        <taxon>Ecdysozoa</taxon>
        <taxon>Arthropoda</taxon>
        <taxon>Hexapoda</taxon>
        <taxon>Insecta</taxon>
        <taxon>Pterygota</taxon>
        <taxon>Neoptera</taxon>
        <taxon>Endopterygota</taxon>
        <taxon>Coleoptera</taxon>
        <taxon>Polyphaga</taxon>
        <taxon>Elateriformia</taxon>
        <taxon>Elateroidea</taxon>
        <taxon>Elateridae</taxon>
        <taxon>Agrypninae</taxon>
        <taxon>Pyrophorini</taxon>
        <taxon>Ignelater</taxon>
    </lineage>
</organism>
<dbReference type="PROSITE" id="PS01036">
    <property type="entry name" value="HSP70_3"/>
    <property type="match status" value="1"/>
</dbReference>
<evidence type="ECO:0000313" key="7">
    <source>
        <dbReference type="Proteomes" id="UP000801492"/>
    </source>
</evidence>
<dbReference type="FunFam" id="3.90.640.10:FF:000003">
    <property type="entry name" value="Molecular chaperone DnaK"/>
    <property type="match status" value="1"/>
</dbReference>
<evidence type="ECO:0000256" key="5">
    <source>
        <dbReference type="SAM" id="Coils"/>
    </source>
</evidence>